<dbReference type="InterPro" id="IPR008320">
    <property type="entry name" value="UCP032025"/>
</dbReference>
<keyword evidence="2" id="KW-1185">Reference proteome</keyword>
<dbReference type="Pfam" id="PF07370">
    <property type="entry name" value="DUF1489"/>
    <property type="match status" value="1"/>
</dbReference>
<dbReference type="RefSeq" id="WP_307345704.1">
    <property type="nucleotide sequence ID" value="NZ_JAUSVS010000001.1"/>
</dbReference>
<evidence type="ECO:0000313" key="2">
    <source>
        <dbReference type="Proteomes" id="UP001228905"/>
    </source>
</evidence>
<name>A0ABU0ILB9_9CAUL</name>
<evidence type="ECO:0000313" key="1">
    <source>
        <dbReference type="EMBL" id="MDQ0462822.1"/>
    </source>
</evidence>
<dbReference type="Proteomes" id="UP001228905">
    <property type="component" value="Unassembled WGS sequence"/>
</dbReference>
<organism evidence="1 2">
    <name type="scientific">Caulobacter ginsengisoli</name>
    <dbReference type="NCBI Taxonomy" id="400775"/>
    <lineage>
        <taxon>Bacteria</taxon>
        <taxon>Pseudomonadati</taxon>
        <taxon>Pseudomonadota</taxon>
        <taxon>Alphaproteobacteria</taxon>
        <taxon>Caulobacterales</taxon>
        <taxon>Caulobacteraceae</taxon>
        <taxon>Caulobacter</taxon>
    </lineage>
</organism>
<comment type="caution">
    <text evidence="1">The sequence shown here is derived from an EMBL/GenBank/DDBJ whole genome shotgun (WGS) entry which is preliminary data.</text>
</comment>
<evidence type="ECO:0008006" key="3">
    <source>
        <dbReference type="Google" id="ProtNLM"/>
    </source>
</evidence>
<dbReference type="PIRSF" id="PIRSF032025">
    <property type="entry name" value="UCP032025"/>
    <property type="match status" value="1"/>
</dbReference>
<gene>
    <name evidence="1" type="ORF">QO010_000570</name>
</gene>
<dbReference type="EMBL" id="JAUSVS010000001">
    <property type="protein sequence ID" value="MDQ0462822.1"/>
    <property type="molecule type" value="Genomic_DNA"/>
</dbReference>
<reference evidence="1 2" key="1">
    <citation type="submission" date="2023-07" db="EMBL/GenBank/DDBJ databases">
        <title>Genomic Encyclopedia of Type Strains, Phase IV (KMG-IV): sequencing the most valuable type-strain genomes for metagenomic binning, comparative biology and taxonomic classification.</title>
        <authorList>
            <person name="Goeker M."/>
        </authorList>
    </citation>
    <scope>NUCLEOTIDE SEQUENCE [LARGE SCALE GENOMIC DNA]</scope>
    <source>
        <strain evidence="1 2">DSM 18695</strain>
    </source>
</reference>
<proteinExistence type="predicted"/>
<protein>
    <recommendedName>
        <fullName evidence="3">Lysophospholipase</fullName>
    </recommendedName>
</protein>
<accession>A0ABU0ILB9</accession>
<sequence length="135" mass="15267">MALHLIKLCVGVDTLEELREWRAERDKAGHKPLVPTRQTPKRAAEIVDGGSLYWVIKGQIMVRQAILDIRTLDSGPQPCRIDLDPLLVPTYPHPRRAFQGWRYLDPKDAPADLPNGALGDMPEDLARQLRELGAW</sequence>